<accession>A0A1H0WN22</accession>
<sequence length="299" mass="31340">MSTTTPSVPINTIDRQQGESESIGALIHQPFFEVRRPMAVAVRQSHRTGRRVPRKPDGGGAGAGEGRGHQRARGPTIVAALRGAAGQRPAVRCGGDHRIGAQPVRCPGSSERAVPGWGSRATGLSPRSPGQFRRRRGVHADAVDHHVGAGQEPARGSPSGQAHGGGVGFADQLRGPGGGCRSGLLCRPRITAIRRCPAARVPGHPGRHSRVTRRRCWSQRDEDSAGQHVECMFHPVVDSPDRTSESAGAGTAYQHNDDTAIATTAAARVPGAAVEGARSLAYPSIRASRLTLTQALSSP</sequence>
<feature type="region of interest" description="Disordered" evidence="1">
    <location>
        <begin position="148"/>
        <end position="170"/>
    </location>
</feature>
<evidence type="ECO:0000256" key="1">
    <source>
        <dbReference type="SAM" id="MobiDB-lite"/>
    </source>
</evidence>
<gene>
    <name evidence="2" type="ORF">SAMN05192558_12524</name>
</gene>
<feature type="compositionally biased region" description="Basic residues" evidence="1">
    <location>
        <begin position="44"/>
        <end position="53"/>
    </location>
</feature>
<feature type="region of interest" description="Disordered" evidence="1">
    <location>
        <begin position="102"/>
        <end position="136"/>
    </location>
</feature>
<feature type="compositionally biased region" description="Polar residues" evidence="1">
    <location>
        <begin position="1"/>
        <end position="15"/>
    </location>
</feature>
<dbReference type="EMBL" id="FNJB01000025">
    <property type="protein sequence ID" value="SDP92062.1"/>
    <property type="molecule type" value="Genomic_DNA"/>
</dbReference>
<feature type="region of interest" description="Disordered" evidence="1">
    <location>
        <begin position="1"/>
        <end position="21"/>
    </location>
</feature>
<name>A0A1H0WN22_9PSEU</name>
<dbReference type="STRING" id="504798.SAMN05421871_11924"/>
<organism evidence="2 3">
    <name type="scientific">Actinokineospora alba</name>
    <dbReference type="NCBI Taxonomy" id="504798"/>
    <lineage>
        <taxon>Bacteria</taxon>
        <taxon>Bacillati</taxon>
        <taxon>Actinomycetota</taxon>
        <taxon>Actinomycetes</taxon>
        <taxon>Pseudonocardiales</taxon>
        <taxon>Pseudonocardiaceae</taxon>
        <taxon>Actinokineospora</taxon>
    </lineage>
</organism>
<protein>
    <submittedName>
        <fullName evidence="2">Uncharacterized protein</fullName>
    </submittedName>
</protein>
<evidence type="ECO:0000313" key="3">
    <source>
        <dbReference type="Proteomes" id="UP000199651"/>
    </source>
</evidence>
<feature type="region of interest" description="Disordered" evidence="1">
    <location>
        <begin position="42"/>
        <end position="73"/>
    </location>
</feature>
<reference evidence="3" key="1">
    <citation type="submission" date="2016-10" db="EMBL/GenBank/DDBJ databases">
        <authorList>
            <person name="Varghese N."/>
            <person name="Submissions S."/>
        </authorList>
    </citation>
    <scope>NUCLEOTIDE SEQUENCE [LARGE SCALE GENOMIC DNA]</scope>
    <source>
        <strain evidence="3">IBRC-M 10655</strain>
    </source>
</reference>
<dbReference type="AlphaFoldDB" id="A0A1H0WN22"/>
<evidence type="ECO:0000313" key="2">
    <source>
        <dbReference type="EMBL" id="SDP92062.1"/>
    </source>
</evidence>
<keyword evidence="3" id="KW-1185">Reference proteome</keyword>
<dbReference type="Proteomes" id="UP000199651">
    <property type="component" value="Unassembled WGS sequence"/>
</dbReference>
<proteinExistence type="predicted"/>